<evidence type="ECO:0000313" key="1">
    <source>
        <dbReference type="EMBL" id="REK74063.1"/>
    </source>
</evidence>
<dbReference type="AlphaFoldDB" id="A0A371PDN3"/>
<dbReference type="InterPro" id="IPR023214">
    <property type="entry name" value="HAD_sf"/>
</dbReference>
<dbReference type="InterPro" id="IPR036412">
    <property type="entry name" value="HAD-like_sf"/>
</dbReference>
<sequence>MTLIDSRPGIKAVYEQIVVESGAPIDTNAVVSRLGPPVEWELAHWMPEADVEHWADRYRELYPSLALELVETLPGALDAVEAARSRGRTIVVTAKHGPNAVLHLQRLGLEVDEVFGRAWREGKGEVLRAEGASVYVGDHAHDMEAARAAEAHGVGITTGPCGADELRTAGASTVLTTLEDLPALLSTM</sequence>
<dbReference type="InterPro" id="IPR023198">
    <property type="entry name" value="PGP-like_dom2"/>
</dbReference>
<keyword evidence="2" id="KW-1185">Reference proteome</keyword>
<proteinExistence type="predicted"/>
<reference evidence="1 2" key="1">
    <citation type="submission" date="2018-08" db="EMBL/GenBank/DDBJ databases">
        <title>Aeromicrobium sp. M2KJ-4, whole genome shotgun sequence.</title>
        <authorList>
            <person name="Tuo L."/>
        </authorList>
    </citation>
    <scope>NUCLEOTIDE SEQUENCE [LARGE SCALE GENOMIC DNA]</scope>
    <source>
        <strain evidence="1 2">M2KJ-4</strain>
    </source>
</reference>
<dbReference type="OrthoDB" id="9776919at2"/>
<dbReference type="PANTHER" id="PTHR43434:SF1">
    <property type="entry name" value="PHOSPHOGLYCOLATE PHOSPHATASE"/>
    <property type="match status" value="1"/>
</dbReference>
<dbReference type="Proteomes" id="UP000265581">
    <property type="component" value="Unassembled WGS sequence"/>
</dbReference>
<protein>
    <submittedName>
        <fullName evidence="1">HAD family hydrolase</fullName>
    </submittedName>
</protein>
<evidence type="ECO:0000313" key="2">
    <source>
        <dbReference type="Proteomes" id="UP000265581"/>
    </source>
</evidence>
<dbReference type="GO" id="GO:0008967">
    <property type="term" value="F:phosphoglycolate phosphatase activity"/>
    <property type="evidence" value="ECO:0007669"/>
    <property type="project" value="TreeGrafter"/>
</dbReference>
<name>A0A371PDN3_9ACTN</name>
<dbReference type="Gene3D" id="3.40.50.1000">
    <property type="entry name" value="HAD superfamily/HAD-like"/>
    <property type="match status" value="2"/>
</dbReference>
<dbReference type="InterPro" id="IPR050155">
    <property type="entry name" value="HAD-like_hydrolase_sf"/>
</dbReference>
<dbReference type="PANTHER" id="PTHR43434">
    <property type="entry name" value="PHOSPHOGLYCOLATE PHOSPHATASE"/>
    <property type="match status" value="1"/>
</dbReference>
<comment type="caution">
    <text evidence="1">The sequence shown here is derived from an EMBL/GenBank/DDBJ whole genome shotgun (WGS) entry which is preliminary data.</text>
</comment>
<accession>A0A371PDN3</accession>
<dbReference type="EMBL" id="QUBR01000001">
    <property type="protein sequence ID" value="REK74063.1"/>
    <property type="molecule type" value="Genomic_DNA"/>
</dbReference>
<keyword evidence="1" id="KW-0378">Hydrolase</keyword>
<dbReference type="GO" id="GO:0005829">
    <property type="term" value="C:cytosol"/>
    <property type="evidence" value="ECO:0007669"/>
    <property type="project" value="TreeGrafter"/>
</dbReference>
<gene>
    <name evidence="1" type="ORF">DX116_07010</name>
</gene>
<dbReference type="Pfam" id="PF12710">
    <property type="entry name" value="HAD"/>
    <property type="match status" value="1"/>
</dbReference>
<dbReference type="Gene3D" id="1.10.150.240">
    <property type="entry name" value="Putative phosphatase, domain 2"/>
    <property type="match status" value="1"/>
</dbReference>
<organism evidence="1 2">
    <name type="scientific">Aeromicrobium endophyticum</name>
    <dbReference type="NCBI Taxonomy" id="2292704"/>
    <lineage>
        <taxon>Bacteria</taxon>
        <taxon>Bacillati</taxon>
        <taxon>Actinomycetota</taxon>
        <taxon>Actinomycetes</taxon>
        <taxon>Propionibacteriales</taxon>
        <taxon>Nocardioidaceae</taxon>
        <taxon>Aeromicrobium</taxon>
    </lineage>
</organism>
<dbReference type="SUPFAM" id="SSF56784">
    <property type="entry name" value="HAD-like"/>
    <property type="match status" value="1"/>
</dbReference>
<dbReference type="GO" id="GO:0006281">
    <property type="term" value="P:DNA repair"/>
    <property type="evidence" value="ECO:0007669"/>
    <property type="project" value="TreeGrafter"/>
</dbReference>